<dbReference type="OrthoDB" id="37730at2759"/>
<sequence length="231" mass="26394">MELTSHLLQSASASGLRAAATQDPTFIRSIKDQTISPRLLAYWLAQDKIYAQAYPRFIADLMTRMHPDPPPHADNVLLHALQNITRELGFFNSAEIPAFLRETTWQERKATRDYTAEMYRMSNDASQGEALVFLWAMEKVYLDVWTGVRQAFEDIKGFSTQTEPANVNQTTQACTAFAAHWSSPDFADFVEELATLVNGLNISQEKAESVWRRVLELEVAFWPEEWEVDKD</sequence>
<dbReference type="SUPFAM" id="SSF48613">
    <property type="entry name" value="Heme oxygenase-like"/>
    <property type="match status" value="1"/>
</dbReference>
<feature type="domain" description="Thiaminase-2/PQQC" evidence="1">
    <location>
        <begin position="25"/>
        <end position="225"/>
    </location>
</feature>
<name>A0A0D7A5C4_9AGAR</name>
<evidence type="ECO:0000313" key="2">
    <source>
        <dbReference type="EMBL" id="KIY46018.1"/>
    </source>
</evidence>
<dbReference type="PANTHER" id="PTHR41813">
    <property type="entry name" value="REGULATOR PAB1642, PUTATIVE (AFU_ORTHOLOGUE AFUA_3G11955)-RELATED"/>
    <property type="match status" value="1"/>
</dbReference>
<evidence type="ECO:0000313" key="3">
    <source>
        <dbReference type="Proteomes" id="UP000054144"/>
    </source>
</evidence>
<accession>A0A0D7A5C4</accession>
<proteinExistence type="predicted"/>
<evidence type="ECO:0000259" key="1">
    <source>
        <dbReference type="Pfam" id="PF03070"/>
    </source>
</evidence>
<keyword evidence="3" id="KW-1185">Reference proteome</keyword>
<reference evidence="2 3" key="1">
    <citation type="journal article" date="2015" name="Fungal Genet. Biol.">
        <title>Evolution of novel wood decay mechanisms in Agaricales revealed by the genome sequences of Fistulina hepatica and Cylindrobasidium torrendii.</title>
        <authorList>
            <person name="Floudas D."/>
            <person name="Held B.W."/>
            <person name="Riley R."/>
            <person name="Nagy L.G."/>
            <person name="Koehler G."/>
            <person name="Ransdell A.S."/>
            <person name="Younus H."/>
            <person name="Chow J."/>
            <person name="Chiniquy J."/>
            <person name="Lipzen A."/>
            <person name="Tritt A."/>
            <person name="Sun H."/>
            <person name="Haridas S."/>
            <person name="LaButti K."/>
            <person name="Ohm R.A."/>
            <person name="Kues U."/>
            <person name="Blanchette R.A."/>
            <person name="Grigoriev I.V."/>
            <person name="Minto R.E."/>
            <person name="Hibbett D.S."/>
        </authorList>
    </citation>
    <scope>NUCLEOTIDE SEQUENCE [LARGE SCALE GENOMIC DNA]</scope>
    <source>
        <strain evidence="2 3">ATCC 64428</strain>
    </source>
</reference>
<protein>
    <submittedName>
        <fullName evidence="2">Heme oxygenase-like protein</fullName>
    </submittedName>
</protein>
<dbReference type="Proteomes" id="UP000054144">
    <property type="component" value="Unassembled WGS sequence"/>
</dbReference>
<dbReference type="AlphaFoldDB" id="A0A0D7A5C4"/>
<dbReference type="Pfam" id="PF03070">
    <property type="entry name" value="TENA_THI-4"/>
    <property type="match status" value="1"/>
</dbReference>
<gene>
    <name evidence="2" type="ORF">FISHEDRAFT_75866</name>
</gene>
<dbReference type="GO" id="GO:0006772">
    <property type="term" value="P:thiamine metabolic process"/>
    <property type="evidence" value="ECO:0007669"/>
    <property type="project" value="UniProtKB-ARBA"/>
</dbReference>
<dbReference type="Gene3D" id="1.20.910.10">
    <property type="entry name" value="Heme oxygenase-like"/>
    <property type="match status" value="1"/>
</dbReference>
<dbReference type="EMBL" id="KN882043">
    <property type="protein sequence ID" value="KIY46018.1"/>
    <property type="molecule type" value="Genomic_DNA"/>
</dbReference>
<dbReference type="InterPro" id="IPR053261">
    <property type="entry name" value="Polyketide-peptide_reg"/>
</dbReference>
<dbReference type="CDD" id="cd19357">
    <property type="entry name" value="TenA_E_At3g16990-like"/>
    <property type="match status" value="1"/>
</dbReference>
<dbReference type="PANTHER" id="PTHR41813:SF2">
    <property type="entry name" value="REGULATOR PAB1642, PUTATIVE (AFU_ORTHOLOGUE AFUA_3G11955)-RELATED"/>
    <property type="match status" value="1"/>
</dbReference>
<organism evidence="2 3">
    <name type="scientific">Fistulina hepatica ATCC 64428</name>
    <dbReference type="NCBI Taxonomy" id="1128425"/>
    <lineage>
        <taxon>Eukaryota</taxon>
        <taxon>Fungi</taxon>
        <taxon>Dikarya</taxon>
        <taxon>Basidiomycota</taxon>
        <taxon>Agaricomycotina</taxon>
        <taxon>Agaricomycetes</taxon>
        <taxon>Agaricomycetidae</taxon>
        <taxon>Agaricales</taxon>
        <taxon>Fistulinaceae</taxon>
        <taxon>Fistulina</taxon>
    </lineage>
</organism>
<dbReference type="InterPro" id="IPR016084">
    <property type="entry name" value="Haem_Oase-like_multi-hlx"/>
</dbReference>
<dbReference type="InterPro" id="IPR004305">
    <property type="entry name" value="Thiaminase-2/PQQC"/>
</dbReference>